<evidence type="ECO:0000259" key="13">
    <source>
        <dbReference type="Pfam" id="PF08172"/>
    </source>
</evidence>
<feature type="domain" description="CASP C-terminal" evidence="13">
    <location>
        <begin position="406"/>
        <end position="647"/>
    </location>
</feature>
<keyword evidence="16" id="KW-1185">Reference proteome</keyword>
<dbReference type="InterPro" id="IPR057476">
    <property type="entry name" value="Cux_N"/>
</dbReference>
<evidence type="ECO:0000256" key="11">
    <source>
        <dbReference type="SAM" id="MobiDB-lite"/>
    </source>
</evidence>
<accession>A0A4P9X6S0</accession>
<dbReference type="PANTHER" id="PTHR14043:SF2">
    <property type="entry name" value="HOMEOBOX PROTEIN CUT"/>
    <property type="match status" value="1"/>
</dbReference>
<feature type="transmembrane region" description="Helical" evidence="12">
    <location>
        <begin position="629"/>
        <end position="648"/>
    </location>
</feature>
<reference evidence="16" key="1">
    <citation type="journal article" date="2018" name="Nat. Microbiol.">
        <title>Leveraging single-cell genomics to expand the fungal tree of life.</title>
        <authorList>
            <person name="Ahrendt S.R."/>
            <person name="Quandt C.A."/>
            <person name="Ciobanu D."/>
            <person name="Clum A."/>
            <person name="Salamov A."/>
            <person name="Andreopoulos B."/>
            <person name="Cheng J.F."/>
            <person name="Woyke T."/>
            <person name="Pelin A."/>
            <person name="Henrissat B."/>
            <person name="Reynolds N.K."/>
            <person name="Benny G.L."/>
            <person name="Smith M.E."/>
            <person name="James T.Y."/>
            <person name="Grigoriev I.V."/>
        </authorList>
    </citation>
    <scope>NUCLEOTIDE SEQUENCE [LARGE SCALE GENOMIC DNA]</scope>
    <source>
        <strain evidence="16">ATCC 52028</strain>
    </source>
</reference>
<dbReference type="EMBL" id="ML014194">
    <property type="protein sequence ID" value="RKP00878.1"/>
    <property type="molecule type" value="Genomic_DNA"/>
</dbReference>
<keyword evidence="4" id="KW-0813">Transport</keyword>
<dbReference type="PANTHER" id="PTHR14043">
    <property type="entry name" value="CCAAT DISPLACEMENT PROTEIN-RELATED"/>
    <property type="match status" value="1"/>
</dbReference>
<dbReference type="STRING" id="1555241.A0A4P9X6S0"/>
<dbReference type="AlphaFoldDB" id="A0A4P9X6S0"/>
<keyword evidence="5 12" id="KW-0812">Transmembrane</keyword>
<evidence type="ECO:0000313" key="15">
    <source>
        <dbReference type="EMBL" id="RKP00878.1"/>
    </source>
</evidence>
<dbReference type="GO" id="GO:0006891">
    <property type="term" value="P:intra-Golgi vesicle-mediated transport"/>
    <property type="evidence" value="ECO:0007669"/>
    <property type="project" value="InterPro"/>
</dbReference>
<evidence type="ECO:0000256" key="1">
    <source>
        <dbReference type="ARBA" id="ARBA00004409"/>
    </source>
</evidence>
<dbReference type="GO" id="GO:0000139">
    <property type="term" value="C:Golgi membrane"/>
    <property type="evidence" value="ECO:0007669"/>
    <property type="project" value="UniProtKB-SubCell"/>
</dbReference>
<evidence type="ECO:0000256" key="4">
    <source>
        <dbReference type="ARBA" id="ARBA00022448"/>
    </source>
</evidence>
<evidence type="ECO:0000256" key="3">
    <source>
        <dbReference type="ARBA" id="ARBA00018691"/>
    </source>
</evidence>
<dbReference type="Pfam" id="PF25398">
    <property type="entry name" value="CUX1_N"/>
    <property type="match status" value="1"/>
</dbReference>
<evidence type="ECO:0000259" key="14">
    <source>
        <dbReference type="Pfam" id="PF25398"/>
    </source>
</evidence>
<evidence type="ECO:0000256" key="10">
    <source>
        <dbReference type="SAM" id="Coils"/>
    </source>
</evidence>
<comment type="similarity">
    <text evidence="2">Belongs to the CASP family.</text>
</comment>
<name>A0A4P9X6S0_9FUNG</name>
<evidence type="ECO:0000256" key="8">
    <source>
        <dbReference type="ARBA" id="ARBA00023054"/>
    </source>
</evidence>
<feature type="coiled-coil region" evidence="10">
    <location>
        <begin position="373"/>
        <end position="435"/>
    </location>
</feature>
<evidence type="ECO:0000256" key="5">
    <source>
        <dbReference type="ARBA" id="ARBA00022692"/>
    </source>
</evidence>
<keyword evidence="7" id="KW-0333">Golgi apparatus</keyword>
<evidence type="ECO:0000313" key="16">
    <source>
        <dbReference type="Proteomes" id="UP000274922"/>
    </source>
</evidence>
<comment type="subcellular location">
    <subcellularLocation>
        <location evidence="1">Golgi apparatus membrane</location>
        <topology evidence="1">Single-pass type IV membrane protein</topology>
    </subcellularLocation>
</comment>
<feature type="domain" description="Cux N-terminal" evidence="14">
    <location>
        <begin position="6"/>
        <end position="111"/>
    </location>
</feature>
<evidence type="ECO:0000256" key="7">
    <source>
        <dbReference type="ARBA" id="ARBA00023034"/>
    </source>
</evidence>
<dbReference type="Proteomes" id="UP000274922">
    <property type="component" value="Unassembled WGS sequence"/>
</dbReference>
<evidence type="ECO:0000256" key="2">
    <source>
        <dbReference type="ARBA" id="ARBA00006415"/>
    </source>
</evidence>
<protein>
    <recommendedName>
        <fullName evidence="3">Protein CASP</fullName>
    </recommendedName>
</protein>
<gene>
    <name evidence="15" type="ORF">CXG81DRAFT_12674</name>
</gene>
<sequence>MEAGDRAIQAWRAVNLKALQVDLDQQSADIVKAQQDGIENRKRLAQQTRDFKKVPDDEKVGNFRPLLKAYQVEIDAVTQRCKAVEAAFLDVYQKLGNAPDPVSMISVVQEHDAATVAQAQQRIAELEARHQQLLQQQQQSRATDEVVQSLKQRLATYESKLEVMVQDAVTQREKELAAAAEERAQILKANERELTRELDQHKAALLQMQQRQSQLEDELIKAQQHQQTAGGPLDAAHAAGQQDASDISLMQLSLDAAHAEIAKLQTELAQQALAKSVEVETDPTAEQSALSGEAVAQQLQTRLDEQAAAFEQQMAAMQQHVAATEQQCAVLAATVAQQADYAAIKDELQVFRRVALGEADDAAAGADHEHDLATRLLAKSKRLENDLAQTRVQIMQMQDALTTRETDAAQAAETLAQQTARITQLERELAAYEALSASPAMVPAAAGHVAARRKLSTPNKPPTNHAEPQGSMHATPPATAPSSMVPMLIQQRDRYKQQCTALNQRVQDLVSSEADIRRQLTQLQEDNHGLFAKLKYAQSFSEGRARHGEAAGDVALQIHASSTSYDAAPSHSRGGGGKYQDFYEERLDPFSRFRQREKTRRIAQMHPIEKVMYGAANLMLRSRHMRMAVVVYVGLLHCLVFATLYRVGWNSHDLVSESKYHVSVR</sequence>
<evidence type="ECO:0000256" key="6">
    <source>
        <dbReference type="ARBA" id="ARBA00022989"/>
    </source>
</evidence>
<feature type="region of interest" description="Disordered" evidence="11">
    <location>
        <begin position="216"/>
        <end position="240"/>
    </location>
</feature>
<dbReference type="Pfam" id="PF08172">
    <property type="entry name" value="CASP_C"/>
    <property type="match status" value="1"/>
</dbReference>
<feature type="region of interest" description="Disordered" evidence="11">
    <location>
        <begin position="446"/>
        <end position="482"/>
    </location>
</feature>
<evidence type="ECO:0000256" key="9">
    <source>
        <dbReference type="ARBA" id="ARBA00023136"/>
    </source>
</evidence>
<keyword evidence="8 10" id="KW-0175">Coiled coil</keyword>
<organism evidence="15 16">
    <name type="scientific">Caulochytrium protostelioides</name>
    <dbReference type="NCBI Taxonomy" id="1555241"/>
    <lineage>
        <taxon>Eukaryota</taxon>
        <taxon>Fungi</taxon>
        <taxon>Fungi incertae sedis</taxon>
        <taxon>Chytridiomycota</taxon>
        <taxon>Chytridiomycota incertae sedis</taxon>
        <taxon>Chytridiomycetes</taxon>
        <taxon>Caulochytriales</taxon>
        <taxon>Caulochytriaceae</taxon>
        <taxon>Caulochytrium</taxon>
    </lineage>
</organism>
<keyword evidence="9 12" id="KW-0472">Membrane</keyword>
<proteinExistence type="inferred from homology"/>
<evidence type="ECO:0000256" key="12">
    <source>
        <dbReference type="SAM" id="Phobius"/>
    </source>
</evidence>
<keyword evidence="6 12" id="KW-1133">Transmembrane helix</keyword>
<dbReference type="OrthoDB" id="10257567at2759"/>
<dbReference type="InterPro" id="IPR012955">
    <property type="entry name" value="CASP_C"/>
</dbReference>